<name>K9ZGQ4_ANACC</name>
<protein>
    <submittedName>
        <fullName evidence="1">Uncharacterized protein</fullName>
    </submittedName>
</protein>
<dbReference type="HOGENOM" id="CLU_054211_0_0_3"/>
<accession>K9ZGQ4</accession>
<evidence type="ECO:0000313" key="2">
    <source>
        <dbReference type="Proteomes" id="UP000010474"/>
    </source>
</evidence>
<dbReference type="OrthoDB" id="482635at2"/>
<reference evidence="2" key="1">
    <citation type="journal article" date="2013" name="Proc. Natl. Acad. Sci. U.S.A.">
        <title>Improving the coverage of the cyanobacterial phylum using diversity-driven genome sequencing.</title>
        <authorList>
            <person name="Shih P.M."/>
            <person name="Wu D."/>
            <person name="Latifi A."/>
            <person name="Axen S.D."/>
            <person name="Fewer D.P."/>
            <person name="Talla E."/>
            <person name="Calteau A."/>
            <person name="Cai F."/>
            <person name="Tandeau de Marsac N."/>
            <person name="Rippka R."/>
            <person name="Herdman M."/>
            <person name="Sivonen K."/>
            <person name="Coursin T."/>
            <person name="Laurent T."/>
            <person name="Goodwin L."/>
            <person name="Nolan M."/>
            <person name="Davenport K.W."/>
            <person name="Han C.S."/>
            <person name="Rubin E.M."/>
            <person name="Eisen J.A."/>
            <person name="Woyke T."/>
            <person name="Gugger M."/>
            <person name="Kerfeld C.A."/>
        </authorList>
    </citation>
    <scope>NUCLEOTIDE SEQUENCE [LARGE SCALE GENOMIC DNA]</scope>
    <source>
        <strain evidence="2">ATCC 27899 / PCC 7122</strain>
    </source>
</reference>
<dbReference type="EMBL" id="CP003659">
    <property type="protein sequence ID" value="AFZ58366.1"/>
    <property type="molecule type" value="Genomic_DNA"/>
</dbReference>
<keyword evidence="2" id="KW-1185">Reference proteome</keyword>
<dbReference type="AlphaFoldDB" id="K9ZGQ4"/>
<proteinExistence type="predicted"/>
<dbReference type="eggNOG" id="ENOG5031IQT">
    <property type="taxonomic scope" value="Bacteria"/>
</dbReference>
<gene>
    <name evidence="1" type="ordered locus">Anacy_2944</name>
</gene>
<sequence length="281" mass="30912">MGGMIMLAQFQSLYPNGSIISELVQIFQGKYIVRVSLQIEGVTRATGMAAAETVEAAEDQARNRAFMVLGITNETEGEGRVAFSPKPISPIPVKTTVNTTNTTTALRESVPTSQEVASNQWPMTKNTEISSPPAIEYNNTSDIYDQLLTQETSGSVTKGEQLDTAAEKLEMSFSPEPEYQSLPKITASNVTPFTPRNYSSPEDIGFPSGIGTRKKKNEPVNLSDVIAQTDVQIERLAWTKEQGREYLKKTYGKLGRSLLSEEELLDFLNYLKSQPDPIAGF</sequence>
<evidence type="ECO:0000313" key="1">
    <source>
        <dbReference type="EMBL" id="AFZ58366.1"/>
    </source>
</evidence>
<dbReference type="KEGG" id="acy:Anacy_2944"/>
<dbReference type="STRING" id="272123.Anacy_2944"/>
<organism evidence="1 2">
    <name type="scientific">Anabaena cylindrica (strain ATCC 27899 / PCC 7122)</name>
    <dbReference type="NCBI Taxonomy" id="272123"/>
    <lineage>
        <taxon>Bacteria</taxon>
        <taxon>Bacillati</taxon>
        <taxon>Cyanobacteriota</taxon>
        <taxon>Cyanophyceae</taxon>
        <taxon>Nostocales</taxon>
        <taxon>Nostocaceae</taxon>
        <taxon>Anabaena</taxon>
    </lineage>
</organism>
<dbReference type="PATRIC" id="fig|272123.3.peg.3213"/>
<dbReference type="Proteomes" id="UP000010474">
    <property type="component" value="Chromosome"/>
</dbReference>